<reference evidence="17" key="2">
    <citation type="submission" date="2019-10" db="EMBL/GenBank/DDBJ databases">
        <title>Malate fermentation in French cider.</title>
        <authorList>
            <person name="Cousin F.J."/>
            <person name="Medina Fernandez S."/>
            <person name="Misery B."/>
            <person name="Laplace J.-M."/>
            <person name="Cretenet M."/>
        </authorList>
    </citation>
    <scope>NUCLEOTIDE SEQUENCE</scope>
    <source>
        <strain evidence="17">UCMA15901</strain>
    </source>
</reference>
<dbReference type="Gene3D" id="2.70.150.10">
    <property type="entry name" value="Calcium-transporting ATPase, cytoplasmic transduction domain A"/>
    <property type="match status" value="1"/>
</dbReference>
<dbReference type="EC" id="7.2.2.8" evidence="3"/>
<keyword evidence="10" id="KW-1278">Translocase</keyword>
<dbReference type="InterPro" id="IPR027256">
    <property type="entry name" value="P-typ_ATPase_IB"/>
</dbReference>
<feature type="transmembrane region" description="Helical" evidence="15">
    <location>
        <begin position="40"/>
        <end position="60"/>
    </location>
</feature>
<dbReference type="InterPro" id="IPR023298">
    <property type="entry name" value="ATPase_P-typ_TM_dom_sf"/>
</dbReference>
<evidence type="ECO:0000256" key="15">
    <source>
        <dbReference type="RuleBase" id="RU362081"/>
    </source>
</evidence>
<dbReference type="SFLD" id="SFLDF00027">
    <property type="entry name" value="p-type_atpase"/>
    <property type="match status" value="1"/>
</dbReference>
<dbReference type="GO" id="GO:0005507">
    <property type="term" value="F:copper ion binding"/>
    <property type="evidence" value="ECO:0007669"/>
    <property type="project" value="TreeGrafter"/>
</dbReference>
<dbReference type="PROSITE" id="PS00154">
    <property type="entry name" value="ATPASE_E1_E2"/>
    <property type="match status" value="1"/>
</dbReference>
<evidence type="ECO:0000256" key="6">
    <source>
        <dbReference type="ARBA" id="ARBA00022723"/>
    </source>
</evidence>
<keyword evidence="7 15" id="KW-0547">Nucleotide-binding</keyword>
<keyword evidence="19" id="KW-1185">Reference proteome</keyword>
<evidence type="ECO:0000256" key="2">
    <source>
        <dbReference type="ARBA" id="ARBA00006024"/>
    </source>
</evidence>
<evidence type="ECO:0000313" key="18">
    <source>
        <dbReference type="EMBL" id="OAD64520.1"/>
    </source>
</evidence>
<comment type="catalytic activity">
    <reaction evidence="14">
        <text>Cu(+)(in) + ATP + H2O = Cu(+)(out) + ADP + phosphate + H(+)</text>
        <dbReference type="Rhea" id="RHEA:25792"/>
        <dbReference type="ChEBI" id="CHEBI:15377"/>
        <dbReference type="ChEBI" id="CHEBI:15378"/>
        <dbReference type="ChEBI" id="CHEBI:30616"/>
        <dbReference type="ChEBI" id="CHEBI:43474"/>
        <dbReference type="ChEBI" id="CHEBI:49552"/>
        <dbReference type="ChEBI" id="CHEBI:456216"/>
        <dbReference type="EC" id="7.2.2.8"/>
    </reaction>
</comment>
<dbReference type="PANTHER" id="PTHR43520">
    <property type="entry name" value="ATP7, ISOFORM B"/>
    <property type="match status" value="1"/>
</dbReference>
<feature type="transmembrane region" description="Helical" evidence="15">
    <location>
        <begin position="137"/>
        <end position="155"/>
    </location>
</feature>
<evidence type="ECO:0000256" key="12">
    <source>
        <dbReference type="ARBA" id="ARBA00023008"/>
    </source>
</evidence>
<dbReference type="PRINTS" id="PR00119">
    <property type="entry name" value="CATATPASE"/>
</dbReference>
<comment type="subcellular location">
    <subcellularLocation>
        <location evidence="1">Cell membrane</location>
        <topology evidence="1">Multi-pass membrane protein</topology>
    </subcellularLocation>
</comment>
<evidence type="ECO:0000256" key="3">
    <source>
        <dbReference type="ARBA" id="ARBA00012517"/>
    </source>
</evidence>
<feature type="transmembrane region" description="Helical" evidence="15">
    <location>
        <begin position="658"/>
        <end position="677"/>
    </location>
</feature>
<keyword evidence="8" id="KW-0406">Ion transport</keyword>
<feature type="transmembrane region" description="Helical" evidence="15">
    <location>
        <begin position="72"/>
        <end position="90"/>
    </location>
</feature>
<dbReference type="GO" id="GO:0055070">
    <property type="term" value="P:copper ion homeostasis"/>
    <property type="evidence" value="ECO:0007669"/>
    <property type="project" value="TreeGrafter"/>
</dbReference>
<dbReference type="InterPro" id="IPR008250">
    <property type="entry name" value="ATPase_P-typ_transduc_dom_A_sf"/>
</dbReference>
<dbReference type="Pfam" id="PF00122">
    <property type="entry name" value="E1-E2_ATPase"/>
    <property type="match status" value="1"/>
</dbReference>
<dbReference type="GO" id="GO:0005886">
    <property type="term" value="C:plasma membrane"/>
    <property type="evidence" value="ECO:0007669"/>
    <property type="project" value="UniProtKB-SubCell"/>
</dbReference>
<name>A0AAP5TAX6_9LACO</name>
<proteinExistence type="inferred from homology"/>
<evidence type="ECO:0000256" key="8">
    <source>
        <dbReference type="ARBA" id="ARBA00022796"/>
    </source>
</evidence>
<evidence type="ECO:0000256" key="7">
    <source>
        <dbReference type="ARBA" id="ARBA00022741"/>
    </source>
</evidence>
<dbReference type="GO" id="GO:0016887">
    <property type="term" value="F:ATP hydrolysis activity"/>
    <property type="evidence" value="ECO:0007669"/>
    <property type="project" value="InterPro"/>
</dbReference>
<comment type="caution">
    <text evidence="17">The sequence shown here is derived from an EMBL/GenBank/DDBJ whole genome shotgun (WGS) entry which is preliminary data.</text>
</comment>
<dbReference type="GO" id="GO:0140581">
    <property type="term" value="F:P-type monovalent copper transporter activity"/>
    <property type="evidence" value="ECO:0007669"/>
    <property type="project" value="UniProtKB-EC"/>
</dbReference>
<accession>A0AAP5TAX6</accession>
<dbReference type="SFLD" id="SFLDG00002">
    <property type="entry name" value="C1.7:_P-type_atpase_like"/>
    <property type="match status" value="1"/>
</dbReference>
<comment type="similarity">
    <text evidence="2 15">Belongs to the cation transport ATPase (P-type) (TC 3.A.3) family. Type IB subfamily.</text>
</comment>
<dbReference type="PANTHER" id="PTHR43520:SF8">
    <property type="entry name" value="P-TYPE CU(+) TRANSPORTER"/>
    <property type="match status" value="1"/>
</dbReference>
<dbReference type="Proteomes" id="UP001275867">
    <property type="component" value="Unassembled WGS sequence"/>
</dbReference>
<dbReference type="InterPro" id="IPR023299">
    <property type="entry name" value="ATPase_P-typ_cyto_dom_N"/>
</dbReference>
<keyword evidence="6 15" id="KW-0479">Metal-binding</keyword>
<dbReference type="SFLD" id="SFLDS00003">
    <property type="entry name" value="Haloacid_Dehalogenase"/>
    <property type="match status" value="1"/>
</dbReference>
<keyword evidence="8" id="KW-0813">Transport</keyword>
<dbReference type="InterPro" id="IPR036412">
    <property type="entry name" value="HAD-like_sf"/>
</dbReference>
<sequence length="681" mass="74289">MNHSKMKMEMNNGEMDMDMDQDMMNHGGHMMHMGNLKQKFWISLILTIPIILMSPMMGMNLPFQFTFNGSDWIVAILATVLFFYGGKPFFSGAKGELQARQPAMMMLIAMGISVSYIYSIYAFVANDILKIQPQKESFFWELSTLIVIMLLGHWIEMNAVMHAGSAVDALGKLLPDEAHLVLDDRVQEIKSSEIKETQIIQVRAGEKIPADGVLVSGESSVNEAMVTGEAQQVTKKVGNNVIGGSINGDGTFEFRVTGTGKTGYLAQVQKLVSNAQENKSKVENMADRVAGWLFYAALAIGIIAFITWTTISGLSMGLSIAVTVLIIACPHALGLAIPLVTARSTALAANHGLLIRNRDAMESIKKINYVLMDKTGTLTEGQFKVHHVESYQSNLSNDEVLRLMAALEADSSHPMAIGILNEAKHKKISLPSVKKTSQITGAGLKGTIDGKEYKLVSATYLTEQNIDFNEQGFEKWAKEGNSVAYLIQNREIIGMIAEGDQIKATAKRAIQAFKDMQIQPVMLTGDNEQVASVVAHELGISNYRAQLHPEDKQKIITEYQKKRNYVMMVGDGVNDAPSLAKADIGIAIGSGTDVAIDSADIILVKSDPMDIVSFIKLAKNTHSKMMQNLWWGAGYNLIAIPLAAGVLASLGFMLDPMVGAAIMSMSTIIVAINAMTLKVQN</sequence>
<evidence type="ECO:0000313" key="17">
    <source>
        <dbReference type="EMBL" id="MDV7694395.1"/>
    </source>
</evidence>
<keyword evidence="9 15" id="KW-0067">ATP-binding</keyword>
<evidence type="ECO:0000256" key="13">
    <source>
        <dbReference type="ARBA" id="ARBA00023136"/>
    </source>
</evidence>
<evidence type="ECO:0000256" key="4">
    <source>
        <dbReference type="ARBA" id="ARBA00022475"/>
    </source>
</evidence>
<keyword evidence="13 15" id="KW-0472">Membrane</keyword>
<dbReference type="EMBL" id="LXND01000031">
    <property type="protein sequence ID" value="OAD64520.1"/>
    <property type="molecule type" value="Genomic_DNA"/>
</dbReference>
<evidence type="ECO:0000256" key="1">
    <source>
        <dbReference type="ARBA" id="ARBA00004651"/>
    </source>
</evidence>
<feature type="transmembrane region" description="Helical" evidence="15">
    <location>
        <begin position="629"/>
        <end position="652"/>
    </location>
</feature>
<dbReference type="SUPFAM" id="SSF81660">
    <property type="entry name" value="Metal cation-transporting ATPase, ATP-binding domain N"/>
    <property type="match status" value="1"/>
</dbReference>
<evidence type="ECO:0000256" key="11">
    <source>
        <dbReference type="ARBA" id="ARBA00022989"/>
    </source>
</evidence>
<keyword evidence="8" id="KW-0187">Copper transport</keyword>
<dbReference type="RefSeq" id="WP_068805412.1">
    <property type="nucleotide sequence ID" value="NZ_CP158977.1"/>
</dbReference>
<dbReference type="SUPFAM" id="SSF81653">
    <property type="entry name" value="Calcium ATPase, transduction domain A"/>
    <property type="match status" value="1"/>
</dbReference>
<dbReference type="EMBL" id="WERX01000015">
    <property type="protein sequence ID" value="MDV7694395.1"/>
    <property type="molecule type" value="Genomic_DNA"/>
</dbReference>
<dbReference type="NCBIfam" id="TIGR01494">
    <property type="entry name" value="ATPase_P-type"/>
    <property type="match status" value="1"/>
</dbReference>
<feature type="transmembrane region" description="Helical" evidence="15">
    <location>
        <begin position="317"/>
        <end position="340"/>
    </location>
</feature>
<dbReference type="GO" id="GO:0043682">
    <property type="term" value="F:P-type divalent copper transporter activity"/>
    <property type="evidence" value="ECO:0007669"/>
    <property type="project" value="TreeGrafter"/>
</dbReference>
<dbReference type="GO" id="GO:0005524">
    <property type="term" value="F:ATP binding"/>
    <property type="evidence" value="ECO:0007669"/>
    <property type="project" value="UniProtKB-UniRule"/>
</dbReference>
<dbReference type="SUPFAM" id="SSF56784">
    <property type="entry name" value="HAD-like"/>
    <property type="match status" value="1"/>
</dbReference>
<dbReference type="PRINTS" id="PR00120">
    <property type="entry name" value="HATPASE"/>
</dbReference>
<evidence type="ECO:0000256" key="5">
    <source>
        <dbReference type="ARBA" id="ARBA00022692"/>
    </source>
</evidence>
<evidence type="ECO:0000256" key="10">
    <source>
        <dbReference type="ARBA" id="ARBA00022967"/>
    </source>
</evidence>
<dbReference type="AlphaFoldDB" id="A0AAP5TAX6"/>
<dbReference type="InterPro" id="IPR001757">
    <property type="entry name" value="P_typ_ATPase"/>
</dbReference>
<dbReference type="InterPro" id="IPR059000">
    <property type="entry name" value="ATPase_P-type_domA"/>
</dbReference>
<dbReference type="CDD" id="cd07552">
    <property type="entry name" value="P-type_ATPase_Cu-like"/>
    <property type="match status" value="1"/>
</dbReference>
<protein>
    <recommendedName>
        <fullName evidence="3">P-type Cu(+) transporter</fullName>
        <ecNumber evidence="3">7.2.2.8</ecNumber>
    </recommendedName>
</protein>
<dbReference type="FunFam" id="2.70.150.10:FF:000020">
    <property type="entry name" value="Copper-exporting P-type ATPase A"/>
    <property type="match status" value="1"/>
</dbReference>
<keyword evidence="4 15" id="KW-1003">Cell membrane</keyword>
<feature type="transmembrane region" description="Helical" evidence="15">
    <location>
        <begin position="289"/>
        <end position="311"/>
    </location>
</feature>
<dbReference type="SUPFAM" id="SSF81665">
    <property type="entry name" value="Calcium ATPase, transmembrane domain M"/>
    <property type="match status" value="1"/>
</dbReference>
<evidence type="ECO:0000256" key="14">
    <source>
        <dbReference type="ARBA" id="ARBA00049289"/>
    </source>
</evidence>
<reference evidence="18 19" key="1">
    <citation type="submission" date="2016-05" db="EMBL/GenBank/DDBJ databases">
        <title>Draft genome sequence of Pediococcus parvulus 2.6, a probiotic beta-glucan producer strain.</title>
        <authorList>
            <person name="Mohedano M.L."/>
            <person name="Perez-Ramos A."/>
            <person name="Duenas M.T."/>
            <person name="Lamontanara A."/>
            <person name="Orru L."/>
            <person name="Spano G."/>
            <person name="Capozzi V."/>
            <person name="Lopez P."/>
        </authorList>
    </citation>
    <scope>NUCLEOTIDE SEQUENCE [LARGE SCALE GENOMIC DNA]</scope>
    <source>
        <strain evidence="18 19">2.6</strain>
    </source>
</reference>
<keyword evidence="12" id="KW-0186">Copper</keyword>
<evidence type="ECO:0000313" key="20">
    <source>
        <dbReference type="Proteomes" id="UP001275867"/>
    </source>
</evidence>
<evidence type="ECO:0000313" key="19">
    <source>
        <dbReference type="Proteomes" id="UP000077280"/>
    </source>
</evidence>
<evidence type="ECO:0000256" key="9">
    <source>
        <dbReference type="ARBA" id="ARBA00022840"/>
    </source>
</evidence>
<evidence type="ECO:0000259" key="16">
    <source>
        <dbReference type="Pfam" id="PF00122"/>
    </source>
</evidence>
<gene>
    <name evidence="18" type="ORF">A7K95_04080</name>
    <name evidence="17" type="ORF">GA842_05720</name>
</gene>
<keyword evidence="17" id="KW-0378">Hydrolase</keyword>
<feature type="domain" description="P-type ATPase A" evidence="16">
    <location>
        <begin position="173"/>
        <end position="272"/>
    </location>
</feature>
<dbReference type="InterPro" id="IPR023214">
    <property type="entry name" value="HAD_sf"/>
</dbReference>
<dbReference type="Gene3D" id="3.40.1110.10">
    <property type="entry name" value="Calcium-transporting ATPase, cytoplasmic domain N"/>
    <property type="match status" value="1"/>
</dbReference>
<organism evidence="17 20">
    <name type="scientific">Pediococcus parvulus</name>
    <dbReference type="NCBI Taxonomy" id="54062"/>
    <lineage>
        <taxon>Bacteria</taxon>
        <taxon>Bacillati</taxon>
        <taxon>Bacillota</taxon>
        <taxon>Bacilli</taxon>
        <taxon>Lactobacillales</taxon>
        <taxon>Lactobacillaceae</taxon>
        <taxon>Pediococcus</taxon>
    </lineage>
</organism>
<keyword evidence="5 15" id="KW-0812">Transmembrane</keyword>
<feature type="transmembrane region" description="Helical" evidence="15">
    <location>
        <begin position="102"/>
        <end position="125"/>
    </location>
</feature>
<dbReference type="InterPro" id="IPR018303">
    <property type="entry name" value="ATPase_P-typ_P_site"/>
</dbReference>
<dbReference type="Gene3D" id="3.40.50.1000">
    <property type="entry name" value="HAD superfamily/HAD-like"/>
    <property type="match status" value="1"/>
</dbReference>
<keyword evidence="11 15" id="KW-1133">Transmembrane helix</keyword>
<dbReference type="Proteomes" id="UP000077280">
    <property type="component" value="Unassembled WGS sequence"/>
</dbReference>
<dbReference type="InterPro" id="IPR044492">
    <property type="entry name" value="P_typ_ATPase_HD_dom"/>
</dbReference>
<dbReference type="Pfam" id="PF00702">
    <property type="entry name" value="Hydrolase"/>
    <property type="match status" value="1"/>
</dbReference>
<dbReference type="NCBIfam" id="TIGR01511">
    <property type="entry name" value="ATPase-IB1_Cu"/>
    <property type="match status" value="1"/>
</dbReference>
<dbReference type="NCBIfam" id="TIGR01525">
    <property type="entry name" value="ATPase-IB_hvy"/>
    <property type="match status" value="1"/>
</dbReference>